<dbReference type="CDD" id="cd14819">
    <property type="entry name" value="Translin"/>
    <property type="match status" value="1"/>
</dbReference>
<evidence type="ECO:0000256" key="3">
    <source>
        <dbReference type="ARBA" id="ARBA00005902"/>
    </source>
</evidence>
<dbReference type="InterPro" id="IPR002848">
    <property type="entry name" value="Translin_fam"/>
</dbReference>
<dbReference type="EMBL" id="QZBM01000014">
    <property type="protein sequence ID" value="THZ31371.1"/>
    <property type="molecule type" value="Genomic_DNA"/>
</dbReference>
<evidence type="ECO:0000313" key="8">
    <source>
        <dbReference type="EMBL" id="THZ31371.1"/>
    </source>
</evidence>
<dbReference type="Pfam" id="PF01997">
    <property type="entry name" value="Translin"/>
    <property type="match status" value="1"/>
</dbReference>
<accession>A0A4V4KMQ4</accession>
<name>A0A4V4KMQ4_AURPU</name>
<comment type="subcellular location">
    <subcellularLocation>
        <location evidence="2">Cytoplasm</location>
    </subcellularLocation>
    <subcellularLocation>
        <location evidence="1">Nucleus</location>
    </subcellularLocation>
</comment>
<dbReference type="GO" id="GO:0003697">
    <property type="term" value="F:single-stranded DNA binding"/>
    <property type="evidence" value="ECO:0007669"/>
    <property type="project" value="InterPro"/>
</dbReference>
<keyword evidence="4" id="KW-0963">Cytoplasm</keyword>
<dbReference type="GO" id="GO:0043565">
    <property type="term" value="F:sequence-specific DNA binding"/>
    <property type="evidence" value="ECO:0007669"/>
    <property type="project" value="InterPro"/>
</dbReference>
<dbReference type="InterPro" id="IPR016068">
    <property type="entry name" value="Translin_N"/>
</dbReference>
<dbReference type="GO" id="GO:0003723">
    <property type="term" value="F:RNA binding"/>
    <property type="evidence" value="ECO:0007669"/>
    <property type="project" value="UniProtKB-KW"/>
</dbReference>
<dbReference type="InterPro" id="IPR016069">
    <property type="entry name" value="Translin_C"/>
</dbReference>
<dbReference type="Proteomes" id="UP000308005">
    <property type="component" value="Unassembled WGS sequence"/>
</dbReference>
<dbReference type="FunFam" id="1.20.58.200:FF:000002">
    <property type="entry name" value="Putative translin"/>
    <property type="match status" value="1"/>
</dbReference>
<dbReference type="GO" id="GO:0005737">
    <property type="term" value="C:cytoplasm"/>
    <property type="evidence" value="ECO:0007669"/>
    <property type="project" value="UniProtKB-SubCell"/>
</dbReference>
<keyword evidence="6" id="KW-0238">DNA-binding</keyword>
<evidence type="ECO:0000256" key="6">
    <source>
        <dbReference type="ARBA" id="ARBA00023125"/>
    </source>
</evidence>
<comment type="caution">
    <text evidence="8">The sequence shown here is derived from an EMBL/GenBank/DDBJ whole genome shotgun (WGS) entry which is preliminary data.</text>
</comment>
<dbReference type="Gene3D" id="1.20.58.200">
    <property type="entry name" value="Translin, domain 2"/>
    <property type="match status" value="1"/>
</dbReference>
<evidence type="ECO:0000256" key="2">
    <source>
        <dbReference type="ARBA" id="ARBA00004496"/>
    </source>
</evidence>
<sequence>MIPGTSTTITPNPIAIMSGGAQGLLQPQIFESLQKKIDEETEVRDTDQLKQFFLVHIRRAIASVSSSITAIIPAVVSSAQESVNKEVESIAKLSDAASKYPYYKYNGMWTRHVQDASFSILLCGYLGGFSDVGSGSQDGRLLTIEEVGKIMNIPVNVKDRDVFHLTIEEYLQSLISLIDELARLARNSVTQGDYSRPVHIAKFIKHLHAGFQILNLKNDSLRKRSDGIKYRVKEVEDVVYDLSLRGLTPKE</sequence>
<dbReference type="InterPro" id="IPR036081">
    <property type="entry name" value="Translin_sf"/>
</dbReference>
<dbReference type="GO" id="GO:0005634">
    <property type="term" value="C:nucleus"/>
    <property type="evidence" value="ECO:0007669"/>
    <property type="project" value="UniProtKB-SubCell"/>
</dbReference>
<dbReference type="GO" id="GO:0016070">
    <property type="term" value="P:RNA metabolic process"/>
    <property type="evidence" value="ECO:0007669"/>
    <property type="project" value="InterPro"/>
</dbReference>
<proteinExistence type="inferred from homology"/>
<keyword evidence="7" id="KW-0539">Nucleus</keyword>
<dbReference type="AlphaFoldDB" id="A0A4V4KMQ4"/>
<evidence type="ECO:0000256" key="5">
    <source>
        <dbReference type="ARBA" id="ARBA00022884"/>
    </source>
</evidence>
<keyword evidence="5" id="KW-0694">RNA-binding</keyword>
<comment type="similarity">
    <text evidence="3">Belongs to the translin family.</text>
</comment>
<reference evidence="8 9" key="1">
    <citation type="submission" date="2018-10" db="EMBL/GenBank/DDBJ databases">
        <title>Fifty Aureobasidium pullulans genomes reveal a recombining polyextremotolerant generalist.</title>
        <authorList>
            <person name="Gostincar C."/>
            <person name="Turk M."/>
            <person name="Zajc J."/>
            <person name="Gunde-Cimerman N."/>
        </authorList>
    </citation>
    <scope>NUCLEOTIDE SEQUENCE [LARGE SCALE GENOMIC DNA]</scope>
    <source>
        <strain evidence="8 9">EXF-3863</strain>
    </source>
</reference>
<evidence type="ECO:0000313" key="9">
    <source>
        <dbReference type="Proteomes" id="UP000308005"/>
    </source>
</evidence>
<dbReference type="PANTHER" id="PTHR10741">
    <property type="entry name" value="TRANSLIN AND TRANSLIN ASSOCIATED PROTEIN X"/>
    <property type="match status" value="1"/>
</dbReference>
<evidence type="ECO:0000256" key="7">
    <source>
        <dbReference type="ARBA" id="ARBA00023242"/>
    </source>
</evidence>
<protein>
    <submittedName>
        <fullName evidence="8">Translin</fullName>
    </submittedName>
</protein>
<dbReference type="InterPro" id="IPR033956">
    <property type="entry name" value="Translin"/>
</dbReference>
<gene>
    <name evidence="8" type="ORF">D6C91_00818</name>
</gene>
<evidence type="ECO:0000256" key="4">
    <source>
        <dbReference type="ARBA" id="ARBA00022490"/>
    </source>
</evidence>
<dbReference type="Gene3D" id="1.20.58.190">
    <property type="entry name" value="Translin, domain 1"/>
    <property type="match status" value="1"/>
</dbReference>
<dbReference type="SUPFAM" id="SSF74784">
    <property type="entry name" value="Translin"/>
    <property type="match status" value="1"/>
</dbReference>
<evidence type="ECO:0000256" key="1">
    <source>
        <dbReference type="ARBA" id="ARBA00004123"/>
    </source>
</evidence>
<organism evidence="8 9">
    <name type="scientific">Aureobasidium pullulans</name>
    <name type="common">Black yeast</name>
    <name type="synonym">Pullularia pullulans</name>
    <dbReference type="NCBI Taxonomy" id="5580"/>
    <lineage>
        <taxon>Eukaryota</taxon>
        <taxon>Fungi</taxon>
        <taxon>Dikarya</taxon>
        <taxon>Ascomycota</taxon>
        <taxon>Pezizomycotina</taxon>
        <taxon>Dothideomycetes</taxon>
        <taxon>Dothideomycetidae</taxon>
        <taxon>Dothideales</taxon>
        <taxon>Saccotheciaceae</taxon>
        <taxon>Aureobasidium</taxon>
    </lineage>
</organism>